<evidence type="ECO:0000313" key="3">
    <source>
        <dbReference type="Proteomes" id="UP001143480"/>
    </source>
</evidence>
<dbReference type="Proteomes" id="UP001143480">
    <property type="component" value="Unassembled WGS sequence"/>
</dbReference>
<evidence type="ECO:0000256" key="1">
    <source>
        <dbReference type="SAM" id="Phobius"/>
    </source>
</evidence>
<comment type="caution">
    <text evidence="2">The sequence shown here is derived from an EMBL/GenBank/DDBJ whole genome shotgun (WGS) entry which is preliminary data.</text>
</comment>
<keyword evidence="3" id="KW-1185">Reference proteome</keyword>
<feature type="transmembrane region" description="Helical" evidence="1">
    <location>
        <begin position="50"/>
        <end position="73"/>
    </location>
</feature>
<dbReference type="AlphaFoldDB" id="A0A9W6KIK1"/>
<proteinExistence type="predicted"/>
<protein>
    <submittedName>
        <fullName evidence="2">Uncharacterized protein</fullName>
    </submittedName>
</protein>
<keyword evidence="1" id="KW-0812">Transmembrane</keyword>
<keyword evidence="1" id="KW-1133">Transmembrane helix</keyword>
<sequence length="323" mass="34292">MRGGAGGTGDGGSGFGGEAVQHGFPFYSKPAPRAHPEAAMLRMMGARRKLLTMVAALTAAAALAPAGVAHAAADPAPPPAKRAMWLWSRAAPAAVVAWAEQHGVKEIFAAVPWAPTTADASRLRDLRARTKAAGIRLAALGGDPAWAVNPKDAVAWRQRVSAMKLFDGVHLDVEPYLLPNWVQDQQRIAASYLTMLDAVRRAGPEPLEADVPFWLATVKVGAQNLAEAVIQRVDAITVMSYRDSGAAVLDVGTDLLARARKSRLPVRLAAETQPSADCAYCTFAGRTPSALRQQLAAIDTGAKPYPTYQGIAVHDYDSWSRIS</sequence>
<reference evidence="2" key="1">
    <citation type="journal article" date="2014" name="Int. J. Syst. Evol. Microbiol.">
        <title>Complete genome sequence of Corynebacterium casei LMG S-19264T (=DSM 44701T), isolated from a smear-ripened cheese.</title>
        <authorList>
            <consortium name="US DOE Joint Genome Institute (JGI-PGF)"/>
            <person name="Walter F."/>
            <person name="Albersmeier A."/>
            <person name="Kalinowski J."/>
            <person name="Ruckert C."/>
        </authorList>
    </citation>
    <scope>NUCLEOTIDE SEQUENCE</scope>
    <source>
        <strain evidence="2">VKM Ac-1321</strain>
    </source>
</reference>
<keyword evidence="1" id="KW-0472">Membrane</keyword>
<name>A0A9W6KIK1_9ACTN</name>
<evidence type="ECO:0000313" key="2">
    <source>
        <dbReference type="EMBL" id="GLL01612.1"/>
    </source>
</evidence>
<gene>
    <name evidence="2" type="ORF">GCM10017581_033540</name>
</gene>
<organism evidence="2 3">
    <name type="scientific">Dactylosporangium matsuzakiense</name>
    <dbReference type="NCBI Taxonomy" id="53360"/>
    <lineage>
        <taxon>Bacteria</taxon>
        <taxon>Bacillati</taxon>
        <taxon>Actinomycetota</taxon>
        <taxon>Actinomycetes</taxon>
        <taxon>Micromonosporales</taxon>
        <taxon>Micromonosporaceae</taxon>
        <taxon>Dactylosporangium</taxon>
    </lineage>
</organism>
<dbReference type="EMBL" id="BSFP01000017">
    <property type="protein sequence ID" value="GLL01612.1"/>
    <property type="molecule type" value="Genomic_DNA"/>
</dbReference>
<reference evidence="2" key="2">
    <citation type="submission" date="2023-01" db="EMBL/GenBank/DDBJ databases">
        <authorList>
            <person name="Sun Q."/>
            <person name="Evtushenko L."/>
        </authorList>
    </citation>
    <scope>NUCLEOTIDE SEQUENCE</scope>
    <source>
        <strain evidence="2">VKM Ac-1321</strain>
    </source>
</reference>
<accession>A0A9W6KIK1</accession>